<name>A0A0S4KKX7_BODSA</name>
<dbReference type="EMBL" id="CYKH01001743">
    <property type="protein sequence ID" value="CUI15015.1"/>
    <property type="molecule type" value="Genomic_DNA"/>
</dbReference>
<feature type="chain" id="PRO_5006623398" evidence="1">
    <location>
        <begin position="21"/>
        <end position="297"/>
    </location>
</feature>
<gene>
    <name evidence="2" type="ORF">BSAL_02015</name>
</gene>
<reference evidence="3" key="1">
    <citation type="submission" date="2015-09" db="EMBL/GenBank/DDBJ databases">
        <authorList>
            <consortium name="Pathogen Informatics"/>
        </authorList>
    </citation>
    <scope>NUCLEOTIDE SEQUENCE [LARGE SCALE GENOMIC DNA]</scope>
    <source>
        <strain evidence="3">Lake Konstanz</strain>
    </source>
</reference>
<proteinExistence type="predicted"/>
<feature type="signal peptide" evidence="1">
    <location>
        <begin position="1"/>
        <end position="20"/>
    </location>
</feature>
<protein>
    <submittedName>
        <fullName evidence="2">Bacterial-type sensor protein, putative</fullName>
    </submittedName>
</protein>
<dbReference type="Proteomes" id="UP000051952">
    <property type="component" value="Unassembled WGS sequence"/>
</dbReference>
<keyword evidence="3" id="KW-1185">Reference proteome</keyword>
<sequence>MVRNAILLLSIMALLAVAAPASVPFGLGGTNTVQDITSFKDLKQILVSDNEVYLLLVGDSLDLNSVRLRLLADEVAAELHGFVTVAFLDVRVPDVDFILSSWNVQAIPSWKLIPAARTTRPNGLGGLKTPVDYKETSMTVESLKRFALQGIPQHKGLVDRIDKDMDLATLHSAVAKAGVNVTLLITDKDKAPSVLYRRLAHKFVQRMVFVDVVAPQCPKLARALTGGTKSLPELPVIVVYNTATKAVTTYTGGAFNVNKLTEWLSGYAITDVAYQQKRAQEKEAAIHKLATAKGKKE</sequence>
<evidence type="ECO:0000256" key="1">
    <source>
        <dbReference type="SAM" id="SignalP"/>
    </source>
</evidence>
<accession>A0A0S4KKX7</accession>
<organism evidence="2 3">
    <name type="scientific">Bodo saltans</name>
    <name type="common">Flagellated protozoan</name>
    <dbReference type="NCBI Taxonomy" id="75058"/>
    <lineage>
        <taxon>Eukaryota</taxon>
        <taxon>Discoba</taxon>
        <taxon>Euglenozoa</taxon>
        <taxon>Kinetoplastea</taxon>
        <taxon>Metakinetoplastina</taxon>
        <taxon>Eubodonida</taxon>
        <taxon>Bodonidae</taxon>
        <taxon>Bodo</taxon>
    </lineage>
</organism>
<dbReference type="VEuPathDB" id="TriTrypDB:BSAL_02015"/>
<dbReference type="AlphaFoldDB" id="A0A0S4KKX7"/>
<evidence type="ECO:0000313" key="2">
    <source>
        <dbReference type="EMBL" id="CUI15015.1"/>
    </source>
</evidence>
<evidence type="ECO:0000313" key="3">
    <source>
        <dbReference type="Proteomes" id="UP000051952"/>
    </source>
</evidence>
<keyword evidence="1" id="KW-0732">Signal</keyword>